<dbReference type="GO" id="GO:0032259">
    <property type="term" value="P:methylation"/>
    <property type="evidence" value="ECO:0007669"/>
    <property type="project" value="UniProtKB-KW"/>
</dbReference>
<gene>
    <name evidence="3" type="ORF">HaLaN_03796</name>
</gene>
<dbReference type="SMART" id="SM00293">
    <property type="entry name" value="PWWP"/>
    <property type="match status" value="1"/>
</dbReference>
<proteinExistence type="predicted"/>
<evidence type="ECO:0000313" key="3">
    <source>
        <dbReference type="EMBL" id="GFH08776.1"/>
    </source>
</evidence>
<dbReference type="Proteomes" id="UP000485058">
    <property type="component" value="Unassembled WGS sequence"/>
</dbReference>
<dbReference type="Pfam" id="PF00855">
    <property type="entry name" value="PWWP"/>
    <property type="match status" value="1"/>
</dbReference>
<feature type="region of interest" description="Disordered" evidence="1">
    <location>
        <begin position="154"/>
        <end position="173"/>
    </location>
</feature>
<keyword evidence="3" id="KW-0808">Transferase</keyword>
<dbReference type="EMBL" id="BLLF01000184">
    <property type="protein sequence ID" value="GFH08776.1"/>
    <property type="molecule type" value="Genomic_DNA"/>
</dbReference>
<dbReference type="SUPFAM" id="SSF63748">
    <property type="entry name" value="Tudor/PWWP/MBT"/>
    <property type="match status" value="1"/>
</dbReference>
<comment type="caution">
    <text evidence="3">The sequence shown here is derived from an EMBL/GenBank/DDBJ whole genome shotgun (WGS) entry which is preliminary data.</text>
</comment>
<evidence type="ECO:0000313" key="4">
    <source>
        <dbReference type="Proteomes" id="UP000485058"/>
    </source>
</evidence>
<evidence type="ECO:0000256" key="1">
    <source>
        <dbReference type="SAM" id="MobiDB-lite"/>
    </source>
</evidence>
<dbReference type="PANTHER" id="PTHR12550">
    <property type="entry name" value="HEPATOMA-DERIVED GROWTH FACTOR-RELATED"/>
    <property type="match status" value="1"/>
</dbReference>
<sequence length="221" mass="23530">MADAEELKLLSHPRLLQDAGSCQVVWARVKGYPYWPAQVLSDSAAQRKLGKVSHKKNADVPVMFFGTLEIAWIGQLDVVAFGEGITAGYLAKGKQKTFLKACAQVLEFLCLDKKRKAPQAWWCRPPEASLPLPTEQAKANSKPCTPSKKVVARGKPTCSPTASTSSDNSADSAMESGCEEEECVLASAVQPVIGKPAASLPAKGSLSCSKLPKCKACPAAQ</sequence>
<evidence type="ECO:0000259" key="2">
    <source>
        <dbReference type="PROSITE" id="PS50812"/>
    </source>
</evidence>
<dbReference type="InterPro" id="IPR000313">
    <property type="entry name" value="PWWP_dom"/>
</dbReference>
<dbReference type="PANTHER" id="PTHR12550:SF70">
    <property type="entry name" value="JIL-1 ANCHORING AND STABILIZING PROTEIN, ISOFORM A"/>
    <property type="match status" value="1"/>
</dbReference>
<dbReference type="Gene3D" id="2.30.30.140">
    <property type="match status" value="1"/>
</dbReference>
<dbReference type="AlphaFoldDB" id="A0A699YPC9"/>
<feature type="domain" description="PWWP" evidence="2">
    <location>
        <begin position="21"/>
        <end position="84"/>
    </location>
</feature>
<name>A0A699YPC9_HAELA</name>
<dbReference type="PROSITE" id="PS50812">
    <property type="entry name" value="PWWP"/>
    <property type="match status" value="1"/>
</dbReference>
<dbReference type="GO" id="GO:0008168">
    <property type="term" value="F:methyltransferase activity"/>
    <property type="evidence" value="ECO:0007669"/>
    <property type="project" value="UniProtKB-KW"/>
</dbReference>
<keyword evidence="3" id="KW-0489">Methyltransferase</keyword>
<keyword evidence="4" id="KW-1185">Reference proteome</keyword>
<accession>A0A699YPC9</accession>
<protein>
    <submittedName>
        <fullName evidence="3">Histone-lysine N-methyltransferase</fullName>
    </submittedName>
</protein>
<reference evidence="3 4" key="1">
    <citation type="submission" date="2020-02" db="EMBL/GenBank/DDBJ databases">
        <title>Draft genome sequence of Haematococcus lacustris strain NIES-144.</title>
        <authorList>
            <person name="Morimoto D."/>
            <person name="Nakagawa S."/>
            <person name="Yoshida T."/>
            <person name="Sawayama S."/>
        </authorList>
    </citation>
    <scope>NUCLEOTIDE SEQUENCE [LARGE SCALE GENOMIC DNA]</scope>
    <source>
        <strain evidence="3 4">NIES-144</strain>
    </source>
</reference>
<feature type="compositionally biased region" description="Low complexity" evidence="1">
    <location>
        <begin position="159"/>
        <end position="173"/>
    </location>
</feature>
<feature type="non-terminal residue" evidence="3">
    <location>
        <position position="221"/>
    </location>
</feature>
<organism evidence="3 4">
    <name type="scientific">Haematococcus lacustris</name>
    <name type="common">Green alga</name>
    <name type="synonym">Haematococcus pluvialis</name>
    <dbReference type="NCBI Taxonomy" id="44745"/>
    <lineage>
        <taxon>Eukaryota</taxon>
        <taxon>Viridiplantae</taxon>
        <taxon>Chlorophyta</taxon>
        <taxon>core chlorophytes</taxon>
        <taxon>Chlorophyceae</taxon>
        <taxon>CS clade</taxon>
        <taxon>Chlamydomonadales</taxon>
        <taxon>Haematococcaceae</taxon>
        <taxon>Haematococcus</taxon>
    </lineage>
</organism>